<proteinExistence type="predicted"/>
<dbReference type="InterPro" id="IPR018683">
    <property type="entry name" value="DUF2169"/>
</dbReference>
<accession>A0A3S0ZIU0</accession>
<organism evidence="3 4">
    <name type="scientific">Variovorax guangxiensis</name>
    <dbReference type="NCBI Taxonomy" id="1775474"/>
    <lineage>
        <taxon>Bacteria</taxon>
        <taxon>Pseudomonadati</taxon>
        <taxon>Pseudomonadota</taxon>
        <taxon>Betaproteobacteria</taxon>
        <taxon>Burkholderiales</taxon>
        <taxon>Comamonadaceae</taxon>
        <taxon>Variovorax</taxon>
    </lineage>
</organism>
<dbReference type="EMBL" id="RXFT01000018">
    <property type="protein sequence ID" value="RUR71149.1"/>
    <property type="molecule type" value="Genomic_DNA"/>
</dbReference>
<evidence type="ECO:0000256" key="1">
    <source>
        <dbReference type="SAM" id="MobiDB-lite"/>
    </source>
</evidence>
<dbReference type="Proteomes" id="UP000281118">
    <property type="component" value="Unassembled WGS sequence"/>
</dbReference>
<feature type="region of interest" description="Disordered" evidence="1">
    <location>
        <begin position="1"/>
        <end position="25"/>
    </location>
</feature>
<gene>
    <name evidence="3" type="ORF">EJP67_29250</name>
</gene>
<dbReference type="AlphaFoldDB" id="A0A3S0ZIU0"/>
<reference evidence="3 4" key="1">
    <citation type="submission" date="2018-12" db="EMBL/GenBank/DDBJ databases">
        <title>The genome sequences of Variovorax guangxiensis DSM 27352.</title>
        <authorList>
            <person name="Gao J."/>
            <person name="Sun J."/>
        </authorList>
    </citation>
    <scope>NUCLEOTIDE SEQUENCE [LARGE SCALE GENOMIC DNA]</scope>
    <source>
        <strain evidence="3 4">DSM 27352</strain>
    </source>
</reference>
<evidence type="ECO:0000313" key="3">
    <source>
        <dbReference type="EMBL" id="RUR71149.1"/>
    </source>
</evidence>
<sequence>MRTRPPVPRFSTPHDAPIQPDMAPHLENRTPFNALAFSQFHRDGTDMAVLAVRGSFHLVPGAPLVLAPRQHELEFADRYEGDPAHGLLVRTCDIVPFRPAADLTILGASWAPQGVEACSWLTGVRLGRLEKVLRVHGPRVWQCTARQKDDDTHAASGGTKDWALSPARPVKAVALDWRGAFGGAIPGTGDGQAPVDVHRHNPIGCGIVDAEHSPEDADIPAPCIEDPADPVLDWRRHDYVPQGFAPLPPVWRPRQQFTGTFDDAWLEAKHPLLPDDFDYRFYQYAAPGLIHEERLNGDEELQLLHMHPAHSHIQVWLPGLRLSAAAHWTDGEAAALEMTLDGVHVDMNSDPASVYLTWRCWLPKRSGIQLMELRIENPSRLLETGSRYVGSERVTGAPYPS</sequence>
<name>A0A3S0ZIU0_9BURK</name>
<feature type="domain" description="DUF2169" evidence="2">
    <location>
        <begin position="44"/>
        <end position="359"/>
    </location>
</feature>
<comment type="caution">
    <text evidence="3">The sequence shown here is derived from an EMBL/GenBank/DDBJ whole genome shotgun (WGS) entry which is preliminary data.</text>
</comment>
<evidence type="ECO:0000313" key="4">
    <source>
        <dbReference type="Proteomes" id="UP000281118"/>
    </source>
</evidence>
<dbReference type="Pfam" id="PF09937">
    <property type="entry name" value="DUF2169"/>
    <property type="match status" value="1"/>
</dbReference>
<evidence type="ECO:0000259" key="2">
    <source>
        <dbReference type="Pfam" id="PF09937"/>
    </source>
</evidence>
<protein>
    <submittedName>
        <fullName evidence="3">DUF2169 domain-containing protein</fullName>
    </submittedName>
</protein>
<dbReference type="OrthoDB" id="237820at2"/>